<keyword evidence="3" id="KW-1185">Reference proteome</keyword>
<name>A0A1W2EZ75_KIBAR</name>
<dbReference type="GO" id="GO:0047429">
    <property type="term" value="F:nucleoside triphosphate diphosphatase activity"/>
    <property type="evidence" value="ECO:0007669"/>
    <property type="project" value="TreeGrafter"/>
</dbReference>
<dbReference type="Gene3D" id="1.10.287.1080">
    <property type="entry name" value="MazG-like"/>
    <property type="match status" value="2"/>
</dbReference>
<protein>
    <submittedName>
        <fullName evidence="2">XTP/dITP diphosphohydrolase</fullName>
    </submittedName>
</protein>
<dbReference type="SUPFAM" id="SSF101386">
    <property type="entry name" value="all-alpha NTP pyrophosphatases"/>
    <property type="match status" value="1"/>
</dbReference>
<dbReference type="GO" id="GO:0046076">
    <property type="term" value="P:dTTP catabolic process"/>
    <property type="evidence" value="ECO:0007669"/>
    <property type="project" value="TreeGrafter"/>
</dbReference>
<dbReference type="NCBIfam" id="TIGR00444">
    <property type="entry name" value="mazG"/>
    <property type="match status" value="1"/>
</dbReference>
<dbReference type="Proteomes" id="UP000192674">
    <property type="component" value="Unassembled WGS sequence"/>
</dbReference>
<dbReference type="GO" id="GO:0046081">
    <property type="term" value="P:dUTP catabolic process"/>
    <property type="evidence" value="ECO:0007669"/>
    <property type="project" value="TreeGrafter"/>
</dbReference>
<dbReference type="CDD" id="cd11528">
    <property type="entry name" value="NTP-PPase_MazG_Nterm"/>
    <property type="match status" value="1"/>
</dbReference>
<dbReference type="PANTHER" id="PTHR30522">
    <property type="entry name" value="NUCLEOSIDE TRIPHOSPHATE PYROPHOSPHOHYDROLASE"/>
    <property type="match status" value="1"/>
</dbReference>
<dbReference type="GO" id="GO:0046047">
    <property type="term" value="P:TTP catabolic process"/>
    <property type="evidence" value="ECO:0007669"/>
    <property type="project" value="TreeGrafter"/>
</dbReference>
<dbReference type="InterPro" id="IPR011551">
    <property type="entry name" value="NTP_PyrPHydrolase_MazG"/>
</dbReference>
<proteinExistence type="predicted"/>
<dbReference type="Pfam" id="PF03819">
    <property type="entry name" value="MazG"/>
    <property type="match status" value="1"/>
</dbReference>
<dbReference type="GO" id="GO:0046052">
    <property type="term" value="P:UTP catabolic process"/>
    <property type="evidence" value="ECO:0007669"/>
    <property type="project" value="TreeGrafter"/>
</dbReference>
<dbReference type="PANTHER" id="PTHR30522:SF0">
    <property type="entry name" value="NUCLEOSIDE TRIPHOSPHATE PYROPHOSPHOHYDROLASE"/>
    <property type="match status" value="1"/>
</dbReference>
<dbReference type="GO" id="GO:0006203">
    <property type="term" value="P:dGTP catabolic process"/>
    <property type="evidence" value="ECO:0007669"/>
    <property type="project" value="TreeGrafter"/>
</dbReference>
<keyword evidence="2" id="KW-0378">Hydrolase</keyword>
<gene>
    <name evidence="2" type="ORF">SAMN05661093_05183</name>
</gene>
<accession>A0A1W2EZ75</accession>
<organism evidence="2 3">
    <name type="scientific">Kibdelosporangium aridum</name>
    <dbReference type="NCBI Taxonomy" id="2030"/>
    <lineage>
        <taxon>Bacteria</taxon>
        <taxon>Bacillati</taxon>
        <taxon>Actinomycetota</taxon>
        <taxon>Actinomycetes</taxon>
        <taxon>Pseudonocardiales</taxon>
        <taxon>Pseudonocardiaceae</taxon>
        <taxon>Kibdelosporangium</taxon>
    </lineage>
</organism>
<evidence type="ECO:0000259" key="1">
    <source>
        <dbReference type="Pfam" id="PF03819"/>
    </source>
</evidence>
<sequence>MTPGEKLLEAVAVMDRLRSPGGCPWDAEQTHESLRQYLIEECFELIEAIEDGDRAALREELGDVLLQVLFHARVAQEDPADPFTIDDVAEALSAKLIGRHPHVFATDPAVRDSATQEKRWEELKQDEKKRESSIDGVALGAPALALAAKLAQRTARAGFPTDLLPSGDSPAEQLFATAARAKIAGEEPEGDVRAVARKFAEDVRTAERAAKDAGLDPAALTEEQWRQYWPG</sequence>
<dbReference type="FunFam" id="1.10.287.1080:FF:000001">
    <property type="entry name" value="Nucleoside triphosphate pyrophosphohydrolase"/>
    <property type="match status" value="1"/>
</dbReference>
<dbReference type="GO" id="GO:0006950">
    <property type="term" value="P:response to stress"/>
    <property type="evidence" value="ECO:0007669"/>
    <property type="project" value="UniProtKB-ARBA"/>
</dbReference>
<reference evidence="2 3" key="1">
    <citation type="submission" date="2017-04" db="EMBL/GenBank/DDBJ databases">
        <authorList>
            <person name="Afonso C.L."/>
            <person name="Miller P.J."/>
            <person name="Scott M.A."/>
            <person name="Spackman E."/>
            <person name="Goraichik I."/>
            <person name="Dimitrov K.M."/>
            <person name="Suarez D.L."/>
            <person name="Swayne D.E."/>
        </authorList>
    </citation>
    <scope>NUCLEOTIDE SEQUENCE [LARGE SCALE GENOMIC DNA]</scope>
    <source>
        <strain evidence="2 3">DSM 43828</strain>
    </source>
</reference>
<dbReference type="AlphaFoldDB" id="A0A1W2EZ75"/>
<dbReference type="InterPro" id="IPR004518">
    <property type="entry name" value="MazG-like_dom"/>
</dbReference>
<evidence type="ECO:0000313" key="2">
    <source>
        <dbReference type="EMBL" id="SMD14985.1"/>
    </source>
</evidence>
<dbReference type="InterPro" id="IPR048015">
    <property type="entry name" value="NTP-PPase_MazG-like_N"/>
</dbReference>
<dbReference type="EMBL" id="FWXV01000004">
    <property type="protein sequence ID" value="SMD14985.1"/>
    <property type="molecule type" value="Genomic_DNA"/>
</dbReference>
<evidence type="ECO:0000313" key="3">
    <source>
        <dbReference type="Proteomes" id="UP000192674"/>
    </source>
</evidence>
<feature type="domain" description="NTP pyrophosphohydrolase MazG-like" evidence="1">
    <location>
        <begin position="29"/>
        <end position="104"/>
    </location>
</feature>
<dbReference type="GO" id="GO:0046061">
    <property type="term" value="P:dATP catabolic process"/>
    <property type="evidence" value="ECO:0007669"/>
    <property type="project" value="TreeGrafter"/>
</dbReference>